<name>A0ABY2KGA6_9STAP</name>
<dbReference type="EMBL" id="SRJF01000001">
    <property type="protein sequence ID" value="TGA81084.1"/>
    <property type="molecule type" value="Genomic_DNA"/>
</dbReference>
<keyword evidence="2" id="KW-1185">Reference proteome</keyword>
<accession>A0ABY2KGA6</accession>
<comment type="caution">
    <text evidence="1">The sequence shown here is derived from an EMBL/GenBank/DDBJ whole genome shotgun (WGS) entry which is preliminary data.</text>
</comment>
<proteinExistence type="predicted"/>
<evidence type="ECO:0000313" key="1">
    <source>
        <dbReference type="EMBL" id="TGA81084.1"/>
    </source>
</evidence>
<dbReference type="Proteomes" id="UP000298482">
    <property type="component" value="Unassembled WGS sequence"/>
</dbReference>
<organism evidence="1 2">
    <name type="scientific">Staphylococcus croceilyticus</name>
    <dbReference type="NCBI Taxonomy" id="319942"/>
    <lineage>
        <taxon>Bacteria</taxon>
        <taxon>Bacillati</taxon>
        <taxon>Bacillota</taxon>
        <taxon>Bacilli</taxon>
        <taxon>Bacillales</taxon>
        <taxon>Staphylococcaceae</taxon>
        <taxon>Staphylococcus</taxon>
    </lineage>
</organism>
<protein>
    <submittedName>
        <fullName evidence="1">Uncharacterized protein</fullName>
    </submittedName>
</protein>
<reference evidence="1 2" key="1">
    <citation type="submission" date="2019-04" db="EMBL/GenBank/DDBJ databases">
        <title>Genomic characterization of Staphylococcus petrasii strains.</title>
        <authorList>
            <person name="Vrbovska V."/>
            <person name="Kovarovic V."/>
            <person name="Maslanova I."/>
            <person name="Indrakova A."/>
            <person name="Petras P."/>
            <person name="Sedo O."/>
            <person name="Svec P."/>
            <person name="Fisarova L."/>
            <person name="Sedlacek I."/>
            <person name="Doskar J."/>
            <person name="Pantucek R."/>
        </authorList>
    </citation>
    <scope>NUCLEOTIDE SEQUENCE [LARGE SCALE GENOMIC DNA]</scope>
    <source>
        <strain evidence="1 2">CCM 8421</strain>
    </source>
</reference>
<sequence length="95" mass="11347">MYEPSNTTKKAFSKQRITANFDNFYHAFGQITFNMEKQATYNYYMSQQKQNFVQIAQNDTLIKQHNDLLNQNHKILQQNEEIINLLKKISNEINK</sequence>
<gene>
    <name evidence="1" type="ORF">E2556_00160</name>
</gene>
<evidence type="ECO:0000313" key="2">
    <source>
        <dbReference type="Proteomes" id="UP000298482"/>
    </source>
</evidence>